<evidence type="ECO:0000256" key="2">
    <source>
        <dbReference type="ARBA" id="ARBA00022643"/>
    </source>
</evidence>
<organism evidence="5 6">
    <name type="scientific">Gordonia westfalica</name>
    <dbReference type="NCBI Taxonomy" id="158898"/>
    <lineage>
        <taxon>Bacteria</taxon>
        <taxon>Bacillati</taxon>
        <taxon>Actinomycetota</taxon>
        <taxon>Actinomycetes</taxon>
        <taxon>Mycobacteriales</taxon>
        <taxon>Gordoniaceae</taxon>
        <taxon>Gordonia</taxon>
    </lineage>
</organism>
<gene>
    <name evidence="5" type="ORF">RD149_14850</name>
</gene>
<dbReference type="Gene3D" id="3.40.109.10">
    <property type="entry name" value="NADH Oxidase"/>
    <property type="match status" value="1"/>
</dbReference>
<dbReference type="Proteomes" id="UP001265083">
    <property type="component" value="Unassembled WGS sequence"/>
</dbReference>
<comment type="caution">
    <text evidence="5">The sequence shown here is derived from an EMBL/GenBank/DDBJ whole genome shotgun (WGS) entry which is preliminary data.</text>
</comment>
<dbReference type="Pfam" id="PF00881">
    <property type="entry name" value="Nitroreductase"/>
    <property type="match status" value="1"/>
</dbReference>
<protein>
    <submittedName>
        <fullName evidence="5">Nitroreductase family protein</fullName>
    </submittedName>
</protein>
<evidence type="ECO:0000313" key="6">
    <source>
        <dbReference type="Proteomes" id="UP001265083"/>
    </source>
</evidence>
<dbReference type="PANTHER" id="PTHR23026:SF90">
    <property type="entry name" value="IODOTYROSINE DEIODINASE 1"/>
    <property type="match status" value="1"/>
</dbReference>
<reference evidence="5 6" key="1">
    <citation type="submission" date="2023-08" db="EMBL/GenBank/DDBJ databases">
        <title>Bioegradation of LLDPE and BLDPE plastic by marine bacteria from coast plastic debris.</title>
        <authorList>
            <person name="Rong Z."/>
        </authorList>
    </citation>
    <scope>NUCLEOTIDE SEQUENCE [LARGE SCALE GENOMIC DNA]</scope>
    <source>
        <strain evidence="5 6">Z-2</strain>
    </source>
</reference>
<accession>A0ABU2GUB0</accession>
<dbReference type="SUPFAM" id="SSF55469">
    <property type="entry name" value="FMN-dependent nitroreductase-like"/>
    <property type="match status" value="1"/>
</dbReference>
<evidence type="ECO:0000256" key="1">
    <source>
        <dbReference type="ARBA" id="ARBA00022630"/>
    </source>
</evidence>
<evidence type="ECO:0000256" key="3">
    <source>
        <dbReference type="ARBA" id="ARBA00023002"/>
    </source>
</evidence>
<keyword evidence="1" id="KW-0285">Flavoprotein</keyword>
<dbReference type="RefSeq" id="WP_310951074.1">
    <property type="nucleotide sequence ID" value="NZ_JAVLUS010000011.1"/>
</dbReference>
<keyword evidence="3" id="KW-0560">Oxidoreductase</keyword>
<dbReference type="CDD" id="cd02062">
    <property type="entry name" value="Nitro_FMN_reductase"/>
    <property type="match status" value="1"/>
</dbReference>
<keyword evidence="6" id="KW-1185">Reference proteome</keyword>
<dbReference type="InterPro" id="IPR050627">
    <property type="entry name" value="Nitroreductase/BluB"/>
</dbReference>
<evidence type="ECO:0000259" key="4">
    <source>
        <dbReference type="Pfam" id="PF00881"/>
    </source>
</evidence>
<evidence type="ECO:0000313" key="5">
    <source>
        <dbReference type="EMBL" id="MDS1115046.1"/>
    </source>
</evidence>
<feature type="domain" description="Nitroreductase" evidence="4">
    <location>
        <begin position="14"/>
        <end position="213"/>
    </location>
</feature>
<dbReference type="InterPro" id="IPR000415">
    <property type="entry name" value="Nitroreductase-like"/>
</dbReference>
<sequence>MIDPPILDTMSTMRAMRRLNPDPVPDEILTELVRAATWAPSGGNTQGYHFVVVTDRARIAELAQLWSAVHDFYAASMAHVTPPLTTAEKHARNVAALKFQCDHFHETPAVILACYDSGALVDQVRAHFADTLTAARSVGPRRALRVVRNVRRALEMTEAASVYPGVENLLLAARARGLAAAMTTWHLMLEQEFKAVLGIPRRVKTFAIIPIGWPRGRFGPVTRYDPETVIHRDRW</sequence>
<dbReference type="EMBL" id="JAVLUS010000011">
    <property type="protein sequence ID" value="MDS1115046.1"/>
    <property type="molecule type" value="Genomic_DNA"/>
</dbReference>
<name>A0ABU2GUB0_9ACTN</name>
<keyword evidence="2" id="KW-0288">FMN</keyword>
<dbReference type="PANTHER" id="PTHR23026">
    <property type="entry name" value="NADPH NITROREDUCTASE"/>
    <property type="match status" value="1"/>
</dbReference>
<dbReference type="InterPro" id="IPR029479">
    <property type="entry name" value="Nitroreductase"/>
</dbReference>
<proteinExistence type="predicted"/>